<proteinExistence type="predicted"/>
<comment type="caution">
    <text evidence="1">The sequence shown here is derived from an EMBL/GenBank/DDBJ whole genome shotgun (WGS) entry which is preliminary data.</text>
</comment>
<name>A0ACA9KPG3_9GLOM</name>
<evidence type="ECO:0000313" key="2">
    <source>
        <dbReference type="Proteomes" id="UP000789366"/>
    </source>
</evidence>
<keyword evidence="2" id="KW-1185">Reference proteome</keyword>
<gene>
    <name evidence="1" type="ORF">SPELUC_LOCUS2331</name>
</gene>
<accession>A0ACA9KPG3</accession>
<reference evidence="1" key="1">
    <citation type="submission" date="2021-06" db="EMBL/GenBank/DDBJ databases">
        <authorList>
            <person name="Kallberg Y."/>
            <person name="Tangrot J."/>
            <person name="Rosling A."/>
        </authorList>
    </citation>
    <scope>NUCLEOTIDE SEQUENCE</scope>
    <source>
        <strain evidence="1">28 12/20/2015</strain>
    </source>
</reference>
<evidence type="ECO:0000313" key="1">
    <source>
        <dbReference type="EMBL" id="CAG8485802.1"/>
    </source>
</evidence>
<dbReference type="Proteomes" id="UP000789366">
    <property type="component" value="Unassembled WGS sequence"/>
</dbReference>
<organism evidence="1 2">
    <name type="scientific">Cetraspora pellucida</name>
    <dbReference type="NCBI Taxonomy" id="1433469"/>
    <lineage>
        <taxon>Eukaryota</taxon>
        <taxon>Fungi</taxon>
        <taxon>Fungi incertae sedis</taxon>
        <taxon>Mucoromycota</taxon>
        <taxon>Glomeromycotina</taxon>
        <taxon>Glomeromycetes</taxon>
        <taxon>Diversisporales</taxon>
        <taxon>Gigasporaceae</taxon>
        <taxon>Cetraspora</taxon>
    </lineage>
</organism>
<protein>
    <submittedName>
        <fullName evidence="1">16457_t:CDS:1</fullName>
    </submittedName>
</protein>
<dbReference type="EMBL" id="CAJVPW010001510">
    <property type="protein sequence ID" value="CAG8485802.1"/>
    <property type="molecule type" value="Genomic_DNA"/>
</dbReference>
<sequence>MKFEDTSLSQYYFENEILNNLIEFLAKLIGDSLDTGLSKSNVINNKQIKLRQNKKILAYYNFLSSLEFNIIWHVLRHMKHQTTSRI</sequence>